<proteinExistence type="inferred from homology"/>
<evidence type="ECO:0000256" key="2">
    <source>
        <dbReference type="ARBA" id="ARBA00008814"/>
    </source>
</evidence>
<organism evidence="9 10">
    <name type="scientific">Nocardiopsis composta</name>
    <dbReference type="NCBI Taxonomy" id="157465"/>
    <lineage>
        <taxon>Bacteria</taxon>
        <taxon>Bacillati</taxon>
        <taxon>Actinomycetota</taxon>
        <taxon>Actinomycetes</taxon>
        <taxon>Streptosporangiales</taxon>
        <taxon>Nocardiopsidaceae</taxon>
        <taxon>Nocardiopsis</taxon>
    </lineage>
</organism>
<evidence type="ECO:0000256" key="3">
    <source>
        <dbReference type="ARBA" id="ARBA00022448"/>
    </source>
</evidence>
<dbReference type="RefSeq" id="WP_184388891.1">
    <property type="nucleotide sequence ID" value="NZ_BAAAJD010000018.1"/>
</dbReference>
<dbReference type="Gene3D" id="3.40.50.1980">
    <property type="entry name" value="Nitrogenase molybdenum iron protein domain"/>
    <property type="match status" value="2"/>
</dbReference>
<name>A0A7W8QJR1_9ACTN</name>
<keyword evidence="10" id="KW-1185">Reference proteome</keyword>
<evidence type="ECO:0000256" key="4">
    <source>
        <dbReference type="ARBA" id="ARBA00022729"/>
    </source>
</evidence>
<evidence type="ECO:0000313" key="10">
    <source>
        <dbReference type="Proteomes" id="UP000572635"/>
    </source>
</evidence>
<feature type="coiled-coil region" evidence="5">
    <location>
        <begin position="169"/>
        <end position="200"/>
    </location>
</feature>
<keyword evidence="3" id="KW-0813">Transport</keyword>
<dbReference type="Pfam" id="PF01497">
    <property type="entry name" value="Peripla_BP_2"/>
    <property type="match status" value="1"/>
</dbReference>
<dbReference type="GO" id="GO:0030288">
    <property type="term" value="C:outer membrane-bounded periplasmic space"/>
    <property type="evidence" value="ECO:0007669"/>
    <property type="project" value="TreeGrafter"/>
</dbReference>
<dbReference type="InterPro" id="IPR051313">
    <property type="entry name" value="Bact_iron-sidero_bind"/>
</dbReference>
<evidence type="ECO:0000256" key="7">
    <source>
        <dbReference type="SAM" id="SignalP"/>
    </source>
</evidence>
<dbReference type="PANTHER" id="PTHR30532">
    <property type="entry name" value="IRON III DICITRATE-BINDING PERIPLASMIC PROTEIN"/>
    <property type="match status" value="1"/>
</dbReference>
<comment type="caution">
    <text evidence="9">The sequence shown here is derived from an EMBL/GenBank/DDBJ whole genome shotgun (WGS) entry which is preliminary data.</text>
</comment>
<evidence type="ECO:0000256" key="5">
    <source>
        <dbReference type="SAM" id="Coils"/>
    </source>
</evidence>
<dbReference type="GO" id="GO:1901678">
    <property type="term" value="P:iron coordination entity transport"/>
    <property type="evidence" value="ECO:0007669"/>
    <property type="project" value="UniProtKB-ARBA"/>
</dbReference>
<feature type="chain" id="PRO_5038918710" evidence="7">
    <location>
        <begin position="22"/>
        <end position="332"/>
    </location>
</feature>
<evidence type="ECO:0000313" key="9">
    <source>
        <dbReference type="EMBL" id="MBB5430776.1"/>
    </source>
</evidence>
<accession>A0A7W8QJR1</accession>
<protein>
    <submittedName>
        <fullName evidence="9">Iron complex transport system substrate-binding protein</fullName>
    </submittedName>
</protein>
<sequence>MPLPRTAAAIAAGVALLTALAGCGSGAAGPEGVEGETRTVTGANGEVEVPADPQRVVVLWRPTLAAATRLGADVAGTAGDPGGDGGLAPFLPPDADGADLEIVSTSSAEDEIDLEKVGAAGPDLIIGVDTENGAQAGMLPELEAIAPTVLLEWTGTESWRGHLAEVGEVLNRQDEAEQAEQEYADAVAEARTRIEEAEGDPAGIEVSLLRLQSAQEVRIETPASFSGGIADDIGLARPEAHAEADADRDFISESYENLERADADVLFVMSGSGYPEAPDTFTGGVWSELGAVRDERVYAVDYDVWGASNHYAALRVVDEMAAALTGETDPAL</sequence>
<dbReference type="InterPro" id="IPR002491">
    <property type="entry name" value="ABC_transptr_periplasmic_BD"/>
</dbReference>
<dbReference type="PROSITE" id="PS50983">
    <property type="entry name" value="FE_B12_PBP"/>
    <property type="match status" value="1"/>
</dbReference>
<reference evidence="9 10" key="1">
    <citation type="submission" date="2020-08" db="EMBL/GenBank/DDBJ databases">
        <title>Sequencing the genomes of 1000 actinobacteria strains.</title>
        <authorList>
            <person name="Klenk H.-P."/>
        </authorList>
    </citation>
    <scope>NUCLEOTIDE SEQUENCE [LARGE SCALE GENOMIC DNA]</scope>
    <source>
        <strain evidence="9 10">DSM 44551</strain>
    </source>
</reference>
<dbReference type="SUPFAM" id="SSF53807">
    <property type="entry name" value="Helical backbone' metal receptor"/>
    <property type="match status" value="1"/>
</dbReference>
<keyword evidence="5" id="KW-0175">Coiled coil</keyword>
<dbReference type="EMBL" id="JACHDB010000001">
    <property type="protein sequence ID" value="MBB5430776.1"/>
    <property type="molecule type" value="Genomic_DNA"/>
</dbReference>
<dbReference type="AlphaFoldDB" id="A0A7W8QJR1"/>
<comment type="similarity">
    <text evidence="2">Belongs to the bacterial solute-binding protein 8 family.</text>
</comment>
<evidence type="ECO:0000259" key="8">
    <source>
        <dbReference type="PROSITE" id="PS50983"/>
    </source>
</evidence>
<keyword evidence="4 7" id="KW-0732">Signal</keyword>
<comment type="subcellular location">
    <subcellularLocation>
        <location evidence="1">Cell envelope</location>
    </subcellularLocation>
</comment>
<dbReference type="PROSITE" id="PS51257">
    <property type="entry name" value="PROKAR_LIPOPROTEIN"/>
    <property type="match status" value="1"/>
</dbReference>
<feature type="domain" description="Fe/B12 periplasmic-binding" evidence="8">
    <location>
        <begin position="55"/>
        <end position="328"/>
    </location>
</feature>
<dbReference type="Proteomes" id="UP000572635">
    <property type="component" value="Unassembled WGS sequence"/>
</dbReference>
<gene>
    <name evidence="9" type="ORF">HDA36_000860</name>
</gene>
<feature type="region of interest" description="Disordered" evidence="6">
    <location>
        <begin position="26"/>
        <end position="46"/>
    </location>
</feature>
<evidence type="ECO:0000256" key="6">
    <source>
        <dbReference type="SAM" id="MobiDB-lite"/>
    </source>
</evidence>
<dbReference type="PANTHER" id="PTHR30532:SF25">
    <property type="entry name" value="IRON(III) DICITRATE-BINDING PERIPLASMIC PROTEIN"/>
    <property type="match status" value="1"/>
</dbReference>
<dbReference type="CDD" id="cd01146">
    <property type="entry name" value="FhuD"/>
    <property type="match status" value="1"/>
</dbReference>
<feature type="signal peptide" evidence="7">
    <location>
        <begin position="1"/>
        <end position="21"/>
    </location>
</feature>
<evidence type="ECO:0000256" key="1">
    <source>
        <dbReference type="ARBA" id="ARBA00004196"/>
    </source>
</evidence>